<dbReference type="InterPro" id="IPR013320">
    <property type="entry name" value="ConA-like_dom_sf"/>
</dbReference>
<comment type="similarity">
    <text evidence="1 6">Belongs to the glycosyl hydrolase 43 family.</text>
</comment>
<protein>
    <submittedName>
        <fullName evidence="8">Glycosyl hydrolase, family 43</fullName>
    </submittedName>
</protein>
<dbReference type="Proteomes" id="UP000050934">
    <property type="component" value="Unassembled WGS sequence"/>
</dbReference>
<dbReference type="RefSeq" id="WP_057742284.1">
    <property type="nucleotide sequence ID" value="NZ_JQBW01000010.1"/>
</dbReference>
<dbReference type="Pfam" id="PF04616">
    <property type="entry name" value="Glyco_hydro_43"/>
    <property type="match status" value="1"/>
</dbReference>
<dbReference type="SUPFAM" id="SSF75005">
    <property type="entry name" value="Arabinanase/levansucrase/invertase"/>
    <property type="match status" value="1"/>
</dbReference>
<dbReference type="PANTHER" id="PTHR42812:SF12">
    <property type="entry name" value="BETA-XYLOSIDASE-RELATED"/>
    <property type="match status" value="1"/>
</dbReference>
<dbReference type="GO" id="GO:0004553">
    <property type="term" value="F:hydrolase activity, hydrolyzing O-glycosyl compounds"/>
    <property type="evidence" value="ECO:0007669"/>
    <property type="project" value="InterPro"/>
</dbReference>
<dbReference type="EMBL" id="JQBW01000010">
    <property type="protein sequence ID" value="KRN58625.1"/>
    <property type="molecule type" value="Genomic_DNA"/>
</dbReference>
<dbReference type="InterPro" id="IPR051795">
    <property type="entry name" value="Glycosyl_Hydrlase_43"/>
</dbReference>
<accession>A0A0R2I0K5</accession>
<proteinExistence type="inferred from homology"/>
<dbReference type="GO" id="GO:0005975">
    <property type="term" value="P:carbohydrate metabolic process"/>
    <property type="evidence" value="ECO:0007669"/>
    <property type="project" value="InterPro"/>
</dbReference>
<evidence type="ECO:0000256" key="2">
    <source>
        <dbReference type="ARBA" id="ARBA00022801"/>
    </source>
</evidence>
<reference evidence="8 9" key="1">
    <citation type="journal article" date="2015" name="Genome Announc.">
        <title>Expanding the biotechnology potential of lactobacilli through comparative genomics of 213 strains and associated genera.</title>
        <authorList>
            <person name="Sun Z."/>
            <person name="Harris H.M."/>
            <person name="McCann A."/>
            <person name="Guo C."/>
            <person name="Argimon S."/>
            <person name="Zhang W."/>
            <person name="Yang X."/>
            <person name="Jeffery I.B."/>
            <person name="Cooney J.C."/>
            <person name="Kagawa T.F."/>
            <person name="Liu W."/>
            <person name="Song Y."/>
            <person name="Salvetti E."/>
            <person name="Wrobel A."/>
            <person name="Rasinkangas P."/>
            <person name="Parkhill J."/>
            <person name="Rea M.C."/>
            <person name="O'Sullivan O."/>
            <person name="Ritari J."/>
            <person name="Douillard F.P."/>
            <person name="Paul Ross R."/>
            <person name="Yang R."/>
            <person name="Briner A.E."/>
            <person name="Felis G.E."/>
            <person name="de Vos W.M."/>
            <person name="Barrangou R."/>
            <person name="Klaenhammer T.R."/>
            <person name="Caufield P.W."/>
            <person name="Cui Y."/>
            <person name="Zhang H."/>
            <person name="O'Toole P.W."/>
        </authorList>
    </citation>
    <scope>NUCLEOTIDE SEQUENCE [LARGE SCALE GENOMIC DNA]</scope>
    <source>
        <strain evidence="8 9">DSM 17896</strain>
    </source>
</reference>
<comment type="caution">
    <text evidence="8">The sequence shown here is derived from an EMBL/GenBank/DDBJ whole genome shotgun (WGS) entry which is preliminary data.</text>
</comment>
<keyword evidence="2 6" id="KW-0378">Hydrolase</keyword>
<feature type="active site" description="Proton acceptor" evidence="4">
    <location>
        <position position="15"/>
    </location>
</feature>
<evidence type="ECO:0000256" key="4">
    <source>
        <dbReference type="PIRSR" id="PIRSR606710-1"/>
    </source>
</evidence>
<dbReference type="PANTHER" id="PTHR42812">
    <property type="entry name" value="BETA-XYLOSIDASE"/>
    <property type="match status" value="1"/>
</dbReference>
<dbReference type="InterPro" id="IPR006710">
    <property type="entry name" value="Glyco_hydro_43"/>
</dbReference>
<dbReference type="InterPro" id="IPR023296">
    <property type="entry name" value="Glyco_hydro_beta-prop_sf"/>
</dbReference>
<evidence type="ECO:0000256" key="3">
    <source>
        <dbReference type="ARBA" id="ARBA00023295"/>
    </source>
</evidence>
<feature type="active site" description="Proton donor" evidence="4">
    <location>
        <position position="188"/>
    </location>
</feature>
<keyword evidence="3 6" id="KW-0326">Glycosidase</keyword>
<feature type="site" description="Important for catalytic activity, responsible for pKa modulation of the active site Glu and correct orientation of both the proton donor and substrate" evidence="5">
    <location>
        <position position="128"/>
    </location>
</feature>
<dbReference type="AlphaFoldDB" id="A0A0R2I0K5"/>
<dbReference type="OrthoDB" id="9801455at2"/>
<dbReference type="PATRIC" id="fig|396268.3.peg.1089"/>
<name>A0A0R2I0K5_9LACO</name>
<dbReference type="CDD" id="cd09000">
    <property type="entry name" value="GH43_SXA-like"/>
    <property type="match status" value="1"/>
</dbReference>
<evidence type="ECO:0000256" key="1">
    <source>
        <dbReference type="ARBA" id="ARBA00009865"/>
    </source>
</evidence>
<evidence type="ECO:0000259" key="7">
    <source>
        <dbReference type="Pfam" id="PF17851"/>
    </source>
</evidence>
<dbReference type="Gene3D" id="2.115.10.20">
    <property type="entry name" value="Glycosyl hydrolase domain, family 43"/>
    <property type="match status" value="1"/>
</dbReference>
<keyword evidence="9" id="KW-1185">Reference proteome</keyword>
<dbReference type="Gene3D" id="2.60.120.200">
    <property type="match status" value="1"/>
</dbReference>
<dbReference type="SUPFAM" id="SSF49899">
    <property type="entry name" value="Concanavalin A-like lectins/glucanases"/>
    <property type="match status" value="1"/>
</dbReference>
<organism evidence="8 9">
    <name type="scientific">Limosilactobacillus secaliphilus</name>
    <dbReference type="NCBI Taxonomy" id="396268"/>
    <lineage>
        <taxon>Bacteria</taxon>
        <taxon>Bacillati</taxon>
        <taxon>Bacillota</taxon>
        <taxon>Bacilli</taxon>
        <taxon>Lactobacillales</taxon>
        <taxon>Lactobacillaceae</taxon>
        <taxon>Limosilactobacillus</taxon>
    </lineage>
</organism>
<gene>
    <name evidence="8" type="ORF">IV45_GL001077</name>
</gene>
<evidence type="ECO:0000256" key="6">
    <source>
        <dbReference type="RuleBase" id="RU361187"/>
    </source>
</evidence>
<evidence type="ECO:0000256" key="5">
    <source>
        <dbReference type="PIRSR" id="PIRSR606710-2"/>
    </source>
</evidence>
<evidence type="ECO:0000313" key="9">
    <source>
        <dbReference type="Proteomes" id="UP000050934"/>
    </source>
</evidence>
<dbReference type="STRING" id="396268.IV45_GL001077"/>
<dbReference type="Pfam" id="PF17851">
    <property type="entry name" value="GH43_C2"/>
    <property type="match status" value="1"/>
</dbReference>
<feature type="domain" description="Beta-xylosidase C-terminal Concanavalin A-like" evidence="7">
    <location>
        <begin position="336"/>
        <end position="512"/>
    </location>
</feature>
<sequence length="516" mass="58144">MSTIKNPVLTGFNPDPVLFRDEDHYYLVVSTFEWLPGVRIYSSTNMVNWHYEASALTEPANVELKGNPTGGSIWGPYATYHNGTYYIVYTNVNQTRVPYKDVDNYIVTAKDIHGPWSKPVYINSSGFDPSIFFDDDGKAYFLNEIWDYRMETHNKSCGIVMQQIDPVSFDLIGEPKKLFDGTAPAKTEAPQIYKHGGYYYLFTAEGGTGINHQETIARSKTIWGPYEVDPDTPLITSKGHPELPLQQSGHASLIETAEHEWYIAHLCTRPLPGNKPILGRETAIEPVEWTDDGWIRLTSGSKFPALEVPAPKGGTPAEPVHHGFSDDLKHGIDPRYWNTYRQFADPSWCHADVNGLTIKAGQSPQSAFDQHLVATRQYDFGVTASVDMEYTPTTYLQLAGMTMYLDLSNYILLMATVDEDNQPVVVLQEEVAQEFKRVASVKTNGKGHYHFRIKIDDTKADFWVDDGDGEQHLGTLDVSFLSGGFTGDFIGMDAIDMHRRNHTQARFTNFTYHADH</sequence>
<dbReference type="InterPro" id="IPR041542">
    <property type="entry name" value="GH43_C2"/>
</dbReference>
<evidence type="ECO:0000313" key="8">
    <source>
        <dbReference type="EMBL" id="KRN58625.1"/>
    </source>
</evidence>